<accession>A0AAX4NDJ3</accession>
<gene>
    <name evidence="2" type="ORF">OXIME_000115</name>
</gene>
<protein>
    <submittedName>
        <fullName evidence="2">Transposase</fullName>
    </submittedName>
</protein>
<dbReference type="AlphaFoldDB" id="A0AAX4NDJ3"/>
<keyword evidence="3" id="KW-1185">Reference proteome</keyword>
<dbReference type="InterPro" id="IPR002560">
    <property type="entry name" value="Transposase_DDE"/>
</dbReference>
<dbReference type="Proteomes" id="UP001451606">
    <property type="component" value="Chromosome"/>
</dbReference>
<dbReference type="EMBL" id="CP133772">
    <property type="protein sequence ID" value="WYX99580.1"/>
    <property type="molecule type" value="Genomic_DNA"/>
</dbReference>
<sequence>MIFLHKLDQVNVAIAKSYHIELISLAYRLRMPNIEKSGKIIKRRIYGILGVMISEINSSVAEGLNNKFKTVFKNYYGFKD</sequence>
<reference evidence="2 3" key="1">
    <citation type="submission" date="2023-09" db="EMBL/GenBank/DDBJ databases">
        <authorList>
            <person name="Golyshina O.V."/>
            <person name="Lunev E.A."/>
            <person name="Bargiela R."/>
            <person name="Gaines M.C."/>
            <person name="Daum B."/>
            <person name="Bale N.J."/>
            <person name="Koenen M."/>
            <person name="Sinninghe Damst J.S."/>
            <person name="Yakimov M."/>
            <person name="Golyshin P.N."/>
        </authorList>
    </citation>
    <scope>NUCLEOTIDE SEQUENCE [LARGE SCALE GENOMIC DNA]</scope>
    <source>
        <strain evidence="2 3">M1</strain>
    </source>
</reference>
<evidence type="ECO:0000313" key="2">
    <source>
        <dbReference type="EMBL" id="WYX99580.1"/>
    </source>
</evidence>
<dbReference type="Pfam" id="PF01610">
    <property type="entry name" value="DDE_Tnp_ISL3"/>
    <property type="match status" value="1"/>
</dbReference>
<proteinExistence type="predicted"/>
<evidence type="ECO:0000313" key="3">
    <source>
        <dbReference type="Proteomes" id="UP001451606"/>
    </source>
</evidence>
<evidence type="ECO:0000259" key="1">
    <source>
        <dbReference type="Pfam" id="PF01610"/>
    </source>
</evidence>
<name>A0AAX4NDJ3_9ARCH</name>
<organism evidence="2 3">
    <name type="scientific">Oxyplasma meridianum</name>
    <dbReference type="NCBI Taxonomy" id="3073602"/>
    <lineage>
        <taxon>Archaea</taxon>
        <taxon>Methanobacteriati</taxon>
        <taxon>Thermoplasmatota</taxon>
        <taxon>Thermoplasmata</taxon>
        <taxon>Thermoplasmatales</taxon>
        <taxon>Thermoplasmataceae</taxon>
        <taxon>Oxyplasma</taxon>
    </lineage>
</organism>
<dbReference type="KEGG" id="omr:OXIME_000115"/>
<feature type="domain" description="Transposase IS204/IS1001/IS1096/IS1165 DDE" evidence="1">
    <location>
        <begin position="12"/>
        <end position="80"/>
    </location>
</feature>